<dbReference type="Proteomes" id="UP000637720">
    <property type="component" value="Unassembled WGS sequence"/>
</dbReference>
<evidence type="ECO:0000256" key="2">
    <source>
        <dbReference type="SAM" id="Phobius"/>
    </source>
</evidence>
<gene>
    <name evidence="4" type="ORF">GCM10007043_15930</name>
</gene>
<reference evidence="4" key="1">
    <citation type="journal article" date="2014" name="Int. J. Syst. Evol. Microbiol.">
        <title>Complete genome sequence of Corynebacterium casei LMG S-19264T (=DSM 44701T), isolated from a smear-ripened cheese.</title>
        <authorList>
            <consortium name="US DOE Joint Genome Institute (JGI-PGF)"/>
            <person name="Walter F."/>
            <person name="Albersmeier A."/>
            <person name="Kalinowski J."/>
            <person name="Ruckert C."/>
        </authorList>
    </citation>
    <scope>NUCLEOTIDE SEQUENCE</scope>
    <source>
        <strain evidence="4">JCM 14719</strain>
    </source>
</reference>
<feature type="compositionally biased region" description="Polar residues" evidence="1">
    <location>
        <begin position="132"/>
        <end position="145"/>
    </location>
</feature>
<proteinExistence type="predicted"/>
<keyword evidence="5" id="KW-1185">Reference proteome</keyword>
<dbReference type="RefSeq" id="WP_188817521.1">
    <property type="nucleotide sequence ID" value="NZ_BMOF01000032.1"/>
</dbReference>
<reference evidence="4" key="2">
    <citation type="submission" date="2020-09" db="EMBL/GenBank/DDBJ databases">
        <authorList>
            <person name="Sun Q."/>
            <person name="Ohkuma M."/>
        </authorList>
    </citation>
    <scope>NUCLEOTIDE SEQUENCE</scope>
    <source>
        <strain evidence="4">JCM 14719</strain>
    </source>
</reference>
<evidence type="ECO:0000256" key="1">
    <source>
        <dbReference type="SAM" id="MobiDB-lite"/>
    </source>
</evidence>
<feature type="domain" description="HTH cro/C1-type" evidence="3">
    <location>
        <begin position="9"/>
        <end position="40"/>
    </location>
</feature>
<keyword evidence="2" id="KW-1133">Transmembrane helix</keyword>
<dbReference type="GO" id="GO:0003677">
    <property type="term" value="F:DNA binding"/>
    <property type="evidence" value="ECO:0007669"/>
    <property type="project" value="InterPro"/>
</dbReference>
<dbReference type="AlphaFoldDB" id="A0A8J3FBQ4"/>
<comment type="caution">
    <text evidence="4">The sequence shown here is derived from an EMBL/GenBank/DDBJ whole genome shotgun (WGS) entry which is preliminary data.</text>
</comment>
<dbReference type="SMART" id="SM00530">
    <property type="entry name" value="HTH_XRE"/>
    <property type="match status" value="1"/>
</dbReference>
<dbReference type="Pfam" id="PF13464">
    <property type="entry name" value="RodZ_C"/>
    <property type="match status" value="1"/>
</dbReference>
<dbReference type="PROSITE" id="PS50943">
    <property type="entry name" value="HTH_CROC1"/>
    <property type="match status" value="1"/>
</dbReference>
<dbReference type="InterPro" id="IPR025194">
    <property type="entry name" value="RodZ-like_C"/>
</dbReference>
<dbReference type="PANTHER" id="PTHR34475">
    <property type="match status" value="1"/>
</dbReference>
<organism evidence="4 5">
    <name type="scientific">Calditerricola satsumensis</name>
    <dbReference type="NCBI Taxonomy" id="373054"/>
    <lineage>
        <taxon>Bacteria</taxon>
        <taxon>Bacillati</taxon>
        <taxon>Bacillota</taxon>
        <taxon>Bacilli</taxon>
        <taxon>Bacillales</taxon>
        <taxon>Bacillaceae</taxon>
        <taxon>Calditerricola</taxon>
    </lineage>
</organism>
<dbReference type="EMBL" id="BMOF01000032">
    <property type="protein sequence ID" value="GGK02670.1"/>
    <property type="molecule type" value="Genomic_DNA"/>
</dbReference>
<dbReference type="InterPro" id="IPR050400">
    <property type="entry name" value="Bact_Cytoskel_RodZ"/>
</dbReference>
<dbReference type="SUPFAM" id="SSF47413">
    <property type="entry name" value="lambda repressor-like DNA-binding domains"/>
    <property type="match status" value="1"/>
</dbReference>
<accession>A0A8J3FBQ4</accession>
<evidence type="ECO:0000259" key="3">
    <source>
        <dbReference type="PROSITE" id="PS50943"/>
    </source>
</evidence>
<dbReference type="Pfam" id="PF13413">
    <property type="entry name" value="HTH_25"/>
    <property type="match status" value="1"/>
</dbReference>
<dbReference type="Gene3D" id="1.10.260.40">
    <property type="entry name" value="lambda repressor-like DNA-binding domains"/>
    <property type="match status" value="1"/>
</dbReference>
<keyword evidence="2" id="KW-0812">Transmembrane</keyword>
<dbReference type="InterPro" id="IPR010982">
    <property type="entry name" value="Lambda_DNA-bd_dom_sf"/>
</dbReference>
<feature type="transmembrane region" description="Helical" evidence="2">
    <location>
        <begin position="105"/>
        <end position="126"/>
    </location>
</feature>
<dbReference type="PANTHER" id="PTHR34475:SF1">
    <property type="entry name" value="CYTOSKELETON PROTEIN RODZ"/>
    <property type="match status" value="1"/>
</dbReference>
<protein>
    <submittedName>
        <fullName evidence="4">XRE family transcriptional regulator</fullName>
    </submittedName>
</protein>
<evidence type="ECO:0000313" key="5">
    <source>
        <dbReference type="Proteomes" id="UP000637720"/>
    </source>
</evidence>
<feature type="region of interest" description="Disordered" evidence="1">
    <location>
        <begin position="132"/>
        <end position="193"/>
    </location>
</feature>
<sequence length="302" mass="33124">MSAELGEMLRRAREAKGLTLEDLQERTKIQRRYLEAIERGDLHVLPGHFYTRAFVRRYAEMVGLDPDQIVQQYEAILPKTEEPAPVSTITQSRASRRRAMAAGGWTVRVLLYAFVALIVVVLVLAWRHGTNTAPEGQDPFQNGTVQIEPPPSSDSQAARTVPGSPVAPSAPTDQVDKPDQPSEPVAQPQLQPVKTDGPTWVYVVKGADRLTIAVTASRERCWLQVRKAEEAGGRFRNGAVIEEVSLARGQSKTWEIADAAAIRLRPGNAPGVDVTINGVPLPTTDMPQPVTVYLKRETAPTP</sequence>
<dbReference type="CDD" id="cd00093">
    <property type="entry name" value="HTH_XRE"/>
    <property type="match status" value="1"/>
</dbReference>
<dbReference type="InterPro" id="IPR001387">
    <property type="entry name" value="Cro/C1-type_HTH"/>
</dbReference>
<evidence type="ECO:0000313" key="4">
    <source>
        <dbReference type="EMBL" id="GGK02670.1"/>
    </source>
</evidence>
<keyword evidence="2" id="KW-0472">Membrane</keyword>
<name>A0A8J3FBQ4_9BACI</name>